<comment type="caution">
    <text evidence="1">The sequence shown here is derived from an EMBL/GenBank/DDBJ whole genome shotgun (WGS) entry which is preliminary data.</text>
</comment>
<proteinExistence type="predicted"/>
<keyword evidence="2" id="KW-1185">Reference proteome</keyword>
<reference evidence="1 2" key="1">
    <citation type="submission" date="2018-01" db="EMBL/GenBank/DDBJ databases">
        <title>Whole genome analyses suggest that Burkholderia sensu lato contains two further novel genera in the rhizoxinica-symbiotica group Mycetohabitans gen. nov., and Trinickia gen. nov.: implications for the evolution of diazotrophy and nodulation in the Burkholderiaceae.</title>
        <authorList>
            <person name="Estrada-de los Santos P."/>
            <person name="Palmer M."/>
            <person name="Chavez-Ramirez B."/>
            <person name="Beukes C."/>
            <person name="Steenkamp E.T."/>
            <person name="Hirsch A.M."/>
            <person name="Manyaka P."/>
            <person name="Maluk M."/>
            <person name="Lafos M."/>
            <person name="Crook M."/>
            <person name="Gross E."/>
            <person name="Simon M.F."/>
            <person name="Bueno dos Reis Junior F."/>
            <person name="Poole P.S."/>
            <person name="Venter S.N."/>
            <person name="James E.K."/>
        </authorList>
    </citation>
    <scope>NUCLEOTIDE SEQUENCE [LARGE SCALE GENOMIC DNA]</scope>
    <source>
        <strain evidence="1 2">JPY 581</strain>
    </source>
</reference>
<dbReference type="EMBL" id="PNYC01000001">
    <property type="protein sequence ID" value="PMS38511.1"/>
    <property type="molecule type" value="Genomic_DNA"/>
</dbReference>
<dbReference type="Proteomes" id="UP000235777">
    <property type="component" value="Unassembled WGS sequence"/>
</dbReference>
<name>A0A2N7XA69_9BURK</name>
<dbReference type="AlphaFoldDB" id="A0A2N7XA69"/>
<accession>A0A2N7XA69</accession>
<sequence length="71" mass="7985">MCCPLHRAERKLFLARELASPAELAAIMPVSTLQICVPNCRPVAMVWIESETDRIRRAMGRTRGVSVMNMV</sequence>
<evidence type="ECO:0000313" key="2">
    <source>
        <dbReference type="Proteomes" id="UP000235777"/>
    </source>
</evidence>
<organism evidence="1 2">
    <name type="scientific">Trinickia symbiotica</name>
    <dbReference type="NCBI Taxonomy" id="863227"/>
    <lineage>
        <taxon>Bacteria</taxon>
        <taxon>Pseudomonadati</taxon>
        <taxon>Pseudomonadota</taxon>
        <taxon>Betaproteobacteria</taxon>
        <taxon>Burkholderiales</taxon>
        <taxon>Burkholderiaceae</taxon>
        <taxon>Trinickia</taxon>
    </lineage>
</organism>
<protein>
    <submittedName>
        <fullName evidence="1">Uncharacterized protein</fullName>
    </submittedName>
</protein>
<gene>
    <name evidence="1" type="ORF">C0Z20_01115</name>
</gene>
<evidence type="ECO:0000313" key="1">
    <source>
        <dbReference type="EMBL" id="PMS38511.1"/>
    </source>
</evidence>